<dbReference type="InterPro" id="IPR031165">
    <property type="entry name" value="GNAT_YJDJ"/>
</dbReference>
<dbReference type="Pfam" id="PF14542">
    <property type="entry name" value="Acetyltransf_CG"/>
    <property type="match status" value="1"/>
</dbReference>
<dbReference type="PANTHER" id="PTHR31435:SF9">
    <property type="entry name" value="PROTEIN NATD1"/>
    <property type="match status" value="1"/>
</dbReference>
<dbReference type="EMBL" id="JACIEP010000007">
    <property type="protein sequence ID" value="MBB4036295.1"/>
    <property type="molecule type" value="Genomic_DNA"/>
</dbReference>
<dbReference type="PANTHER" id="PTHR31435">
    <property type="entry name" value="PROTEIN NATD1"/>
    <property type="match status" value="1"/>
</dbReference>
<evidence type="ECO:0000313" key="3">
    <source>
        <dbReference type="Proteomes" id="UP000555103"/>
    </source>
</evidence>
<dbReference type="Gene3D" id="3.40.630.30">
    <property type="match status" value="1"/>
</dbReference>
<sequence length="91" mass="10396">MEYNVVHNEAENRFEVEIDGLLSVVDYRNRDGVFLVTHTGVPKELSGQGIAAAINKALLDYVREKGYKVRPICPYTIAYIERHPEYKDILA</sequence>
<dbReference type="InterPro" id="IPR045057">
    <property type="entry name" value="Gcn5-rel_NAT"/>
</dbReference>
<reference evidence="2 3" key="1">
    <citation type="submission" date="2020-08" db="EMBL/GenBank/DDBJ databases">
        <title>Genomic Encyclopedia of Type Strains, Phase IV (KMG-IV): sequencing the most valuable type-strain genomes for metagenomic binning, comparative biology and taxonomic classification.</title>
        <authorList>
            <person name="Goeker M."/>
        </authorList>
    </citation>
    <scope>NUCLEOTIDE SEQUENCE [LARGE SCALE GENOMIC DNA]</scope>
    <source>
        <strain evidence="2 3">DSM 104969</strain>
    </source>
</reference>
<dbReference type="SUPFAM" id="SSF55729">
    <property type="entry name" value="Acyl-CoA N-acyltransferases (Nat)"/>
    <property type="match status" value="1"/>
</dbReference>
<protein>
    <recommendedName>
        <fullName evidence="1">N-acetyltransferase domain-containing protein</fullName>
    </recommendedName>
</protein>
<dbReference type="AlphaFoldDB" id="A0A840CTW6"/>
<dbReference type="PROSITE" id="PS51729">
    <property type="entry name" value="GNAT_YJDJ"/>
    <property type="match status" value="1"/>
</dbReference>
<evidence type="ECO:0000259" key="1">
    <source>
        <dbReference type="PROSITE" id="PS51729"/>
    </source>
</evidence>
<gene>
    <name evidence="2" type="ORF">GGR21_002197</name>
</gene>
<dbReference type="InterPro" id="IPR016181">
    <property type="entry name" value="Acyl_CoA_acyltransferase"/>
</dbReference>
<keyword evidence="3" id="KW-1185">Reference proteome</keyword>
<dbReference type="Proteomes" id="UP000555103">
    <property type="component" value="Unassembled WGS sequence"/>
</dbReference>
<evidence type="ECO:0000313" key="2">
    <source>
        <dbReference type="EMBL" id="MBB4036295.1"/>
    </source>
</evidence>
<accession>A0A840CTW6</accession>
<feature type="domain" description="N-acetyltransferase" evidence="1">
    <location>
        <begin position="6"/>
        <end position="91"/>
    </location>
</feature>
<comment type="caution">
    <text evidence="2">The sequence shown here is derived from an EMBL/GenBank/DDBJ whole genome shotgun (WGS) entry which is preliminary data.</text>
</comment>
<organism evidence="2 3">
    <name type="scientific">Dysgonomonas hofstadii</name>
    <dbReference type="NCBI Taxonomy" id="637886"/>
    <lineage>
        <taxon>Bacteria</taxon>
        <taxon>Pseudomonadati</taxon>
        <taxon>Bacteroidota</taxon>
        <taxon>Bacteroidia</taxon>
        <taxon>Bacteroidales</taxon>
        <taxon>Dysgonomonadaceae</taxon>
        <taxon>Dysgonomonas</taxon>
    </lineage>
</organism>
<name>A0A840CTW6_9BACT</name>
<dbReference type="RefSeq" id="WP_183307200.1">
    <property type="nucleotide sequence ID" value="NZ_JACIEP010000007.1"/>
</dbReference>
<proteinExistence type="predicted"/>